<feature type="signal peptide" evidence="1">
    <location>
        <begin position="1"/>
        <end position="23"/>
    </location>
</feature>
<evidence type="ECO:0000313" key="2">
    <source>
        <dbReference type="EMBL" id="KAG6964674.1"/>
    </source>
</evidence>
<evidence type="ECO:0000313" key="3">
    <source>
        <dbReference type="Proteomes" id="UP000709295"/>
    </source>
</evidence>
<dbReference type="EMBL" id="JAENGY010000370">
    <property type="protein sequence ID" value="KAG6964674.1"/>
    <property type="molecule type" value="Genomic_DNA"/>
</dbReference>
<keyword evidence="1" id="KW-0732">Signal</keyword>
<reference evidence="2" key="1">
    <citation type="submission" date="2021-01" db="EMBL/GenBank/DDBJ databases">
        <title>Phytophthora aleatoria, a newly-described species from Pinus radiata is distinct from Phytophthora cactorum isolates based on comparative genomics.</title>
        <authorList>
            <person name="Mcdougal R."/>
            <person name="Panda P."/>
            <person name="Williams N."/>
            <person name="Studholme D.J."/>
        </authorList>
    </citation>
    <scope>NUCLEOTIDE SEQUENCE</scope>
    <source>
        <strain evidence="2">NZFS 4037</strain>
    </source>
</reference>
<dbReference type="Proteomes" id="UP000709295">
    <property type="component" value="Unassembled WGS sequence"/>
</dbReference>
<keyword evidence="3" id="KW-1185">Reference proteome</keyword>
<feature type="non-terminal residue" evidence="2">
    <location>
        <position position="1"/>
    </location>
</feature>
<name>A0A8J5J5R9_9STRA</name>
<gene>
    <name evidence="2" type="ORF">JG688_00007598</name>
</gene>
<sequence>FLPHPAVVCGFFFWDFGLDFALATEAVLREGARTYDMTNSKASVHSPGARHLRESVRGLVCWTASRKQSTQRTNLL</sequence>
<organism evidence="2 3">
    <name type="scientific">Phytophthora aleatoria</name>
    <dbReference type="NCBI Taxonomy" id="2496075"/>
    <lineage>
        <taxon>Eukaryota</taxon>
        <taxon>Sar</taxon>
        <taxon>Stramenopiles</taxon>
        <taxon>Oomycota</taxon>
        <taxon>Peronosporomycetes</taxon>
        <taxon>Peronosporales</taxon>
        <taxon>Peronosporaceae</taxon>
        <taxon>Phytophthora</taxon>
    </lineage>
</organism>
<protein>
    <submittedName>
        <fullName evidence="2">Uncharacterized protein</fullName>
    </submittedName>
</protein>
<feature type="chain" id="PRO_5035294555" evidence="1">
    <location>
        <begin position="24"/>
        <end position="76"/>
    </location>
</feature>
<proteinExistence type="predicted"/>
<dbReference type="AlphaFoldDB" id="A0A8J5J5R9"/>
<accession>A0A8J5J5R9</accession>
<comment type="caution">
    <text evidence="2">The sequence shown here is derived from an EMBL/GenBank/DDBJ whole genome shotgun (WGS) entry which is preliminary data.</text>
</comment>
<evidence type="ECO:0000256" key="1">
    <source>
        <dbReference type="SAM" id="SignalP"/>
    </source>
</evidence>